<gene>
    <name evidence="7" type="ORF">IC620_11800</name>
</gene>
<dbReference type="GO" id="GO:0003700">
    <property type="term" value="F:DNA-binding transcription factor activity"/>
    <property type="evidence" value="ECO:0007669"/>
    <property type="project" value="TreeGrafter"/>
</dbReference>
<keyword evidence="3 5" id="KW-0238">DNA-binding</keyword>
<protein>
    <submittedName>
        <fullName evidence="7">TetR/AcrR family transcriptional regulator</fullName>
    </submittedName>
</protein>
<organism evidence="7 8">
    <name type="scientific">Polycladospora coralii</name>
    <dbReference type="NCBI Taxonomy" id="2771432"/>
    <lineage>
        <taxon>Bacteria</taxon>
        <taxon>Bacillati</taxon>
        <taxon>Bacillota</taxon>
        <taxon>Bacilli</taxon>
        <taxon>Bacillales</taxon>
        <taxon>Thermoactinomycetaceae</taxon>
        <taxon>Polycladospora</taxon>
    </lineage>
</organism>
<dbReference type="RefSeq" id="WP_191138800.1">
    <property type="nucleotide sequence ID" value="NZ_JACXAG020000001.1"/>
</dbReference>
<dbReference type="InterPro" id="IPR036271">
    <property type="entry name" value="Tet_transcr_reg_TetR-rel_C_sf"/>
</dbReference>
<comment type="caution">
    <text evidence="7">The sequence shown here is derived from an EMBL/GenBank/DDBJ whole genome shotgun (WGS) entry which is preliminary data.</text>
</comment>
<dbReference type="SUPFAM" id="SSF46689">
    <property type="entry name" value="Homeodomain-like"/>
    <property type="match status" value="1"/>
</dbReference>
<keyword evidence="2" id="KW-0805">Transcription regulation</keyword>
<dbReference type="Gene3D" id="1.10.357.10">
    <property type="entry name" value="Tetracycline Repressor, domain 2"/>
    <property type="match status" value="1"/>
</dbReference>
<evidence type="ECO:0000256" key="4">
    <source>
        <dbReference type="ARBA" id="ARBA00023163"/>
    </source>
</evidence>
<evidence type="ECO:0000256" key="3">
    <source>
        <dbReference type="ARBA" id="ARBA00023125"/>
    </source>
</evidence>
<evidence type="ECO:0000256" key="2">
    <source>
        <dbReference type="ARBA" id="ARBA00023015"/>
    </source>
</evidence>
<proteinExistence type="predicted"/>
<dbReference type="EMBL" id="JACXAH010000016">
    <property type="protein sequence ID" value="MBD1373039.1"/>
    <property type="molecule type" value="Genomic_DNA"/>
</dbReference>
<dbReference type="InterPro" id="IPR041490">
    <property type="entry name" value="KstR2_TetR_C"/>
</dbReference>
<evidence type="ECO:0000256" key="5">
    <source>
        <dbReference type="PROSITE-ProRule" id="PRU00335"/>
    </source>
</evidence>
<keyword evidence="1" id="KW-0678">Repressor</keyword>
<feature type="domain" description="HTH tetR-type" evidence="6">
    <location>
        <begin position="3"/>
        <end position="63"/>
    </location>
</feature>
<evidence type="ECO:0000256" key="1">
    <source>
        <dbReference type="ARBA" id="ARBA00022491"/>
    </source>
</evidence>
<dbReference type="Proteomes" id="UP000661691">
    <property type="component" value="Unassembled WGS sequence"/>
</dbReference>
<dbReference type="PANTHER" id="PTHR30055">
    <property type="entry name" value="HTH-TYPE TRANSCRIPTIONAL REGULATOR RUTR"/>
    <property type="match status" value="1"/>
</dbReference>
<keyword evidence="8" id="KW-1185">Reference proteome</keyword>
<evidence type="ECO:0000313" key="7">
    <source>
        <dbReference type="EMBL" id="MBD1373039.1"/>
    </source>
</evidence>
<dbReference type="SUPFAM" id="SSF48498">
    <property type="entry name" value="Tetracyclin repressor-like, C-terminal domain"/>
    <property type="match status" value="1"/>
</dbReference>
<dbReference type="AlphaFoldDB" id="A0A926N6J3"/>
<dbReference type="Pfam" id="PF00440">
    <property type="entry name" value="TetR_N"/>
    <property type="match status" value="1"/>
</dbReference>
<name>A0A926N6J3_9BACL</name>
<evidence type="ECO:0000313" key="8">
    <source>
        <dbReference type="Proteomes" id="UP000661691"/>
    </source>
</evidence>
<feature type="DNA-binding region" description="H-T-H motif" evidence="5">
    <location>
        <begin position="26"/>
        <end position="45"/>
    </location>
</feature>
<sequence length="196" mass="22182">MKRGRREEIALIAAELFREKGYHGTTIRDISEACGILSGSLYAHIKTKEDLLYQIAERGADAFLASLAPVVEMDVSATDKLRIGLTKHIQVIGENLDAATVFFHEWKALSEDKLQNIQQKRDRYEAYWSQILAEGVQSGEFLHLDQKFAKLLILSVGNWLYQWYKPDGENDASTIANRFVDLMIHGFSHQGGDPID</sequence>
<reference evidence="7" key="1">
    <citation type="submission" date="2020-09" db="EMBL/GenBank/DDBJ databases">
        <title>A novel bacterium of genus Hazenella, isolated from South China Sea.</title>
        <authorList>
            <person name="Huang H."/>
            <person name="Mo K."/>
            <person name="Hu Y."/>
        </authorList>
    </citation>
    <scope>NUCLEOTIDE SEQUENCE</scope>
    <source>
        <strain evidence="7">IB182357</strain>
    </source>
</reference>
<dbReference type="InterPro" id="IPR001647">
    <property type="entry name" value="HTH_TetR"/>
</dbReference>
<dbReference type="PANTHER" id="PTHR30055:SF175">
    <property type="entry name" value="HTH-TYPE TRANSCRIPTIONAL REPRESSOR KSTR2"/>
    <property type="match status" value="1"/>
</dbReference>
<dbReference type="PRINTS" id="PR00455">
    <property type="entry name" value="HTHTETR"/>
</dbReference>
<dbReference type="InterPro" id="IPR050109">
    <property type="entry name" value="HTH-type_TetR-like_transc_reg"/>
</dbReference>
<evidence type="ECO:0000259" key="6">
    <source>
        <dbReference type="PROSITE" id="PS50977"/>
    </source>
</evidence>
<dbReference type="PROSITE" id="PS50977">
    <property type="entry name" value="HTH_TETR_2"/>
    <property type="match status" value="1"/>
</dbReference>
<dbReference type="Pfam" id="PF17932">
    <property type="entry name" value="TetR_C_24"/>
    <property type="match status" value="1"/>
</dbReference>
<keyword evidence="4" id="KW-0804">Transcription</keyword>
<dbReference type="GO" id="GO:0000976">
    <property type="term" value="F:transcription cis-regulatory region binding"/>
    <property type="evidence" value="ECO:0007669"/>
    <property type="project" value="TreeGrafter"/>
</dbReference>
<dbReference type="InterPro" id="IPR009057">
    <property type="entry name" value="Homeodomain-like_sf"/>
</dbReference>
<accession>A0A926N6J3</accession>